<keyword evidence="3" id="KW-1185">Reference proteome</keyword>
<gene>
    <name evidence="2" type="ORF">PLXY2_LOCUS13147</name>
</gene>
<evidence type="ECO:0000313" key="3">
    <source>
        <dbReference type="Proteomes" id="UP000653454"/>
    </source>
</evidence>
<sequence>MCADAPCGGAACFALGGPTAAGVPPGTRGIMLMGFAFSNQPLLDFRRLLGSTMTLCLRPPCADAPCGGAACFALGGAYRCGCPAGYAWDNAHGVCLQVCR</sequence>
<name>A0A8S4G1F6_PLUXY</name>
<dbReference type="Gene3D" id="2.10.25.10">
    <property type="entry name" value="Laminin"/>
    <property type="match status" value="1"/>
</dbReference>
<dbReference type="Pfam" id="PF00008">
    <property type="entry name" value="EGF"/>
    <property type="match status" value="1"/>
</dbReference>
<feature type="domain" description="EGF-like" evidence="1">
    <location>
        <begin position="61"/>
        <end position="87"/>
    </location>
</feature>
<proteinExistence type="predicted"/>
<dbReference type="InterPro" id="IPR000742">
    <property type="entry name" value="EGF"/>
</dbReference>
<comment type="caution">
    <text evidence="2">The sequence shown here is derived from an EMBL/GenBank/DDBJ whole genome shotgun (WGS) entry which is preliminary data.</text>
</comment>
<evidence type="ECO:0000259" key="1">
    <source>
        <dbReference type="Pfam" id="PF00008"/>
    </source>
</evidence>
<reference evidence="2" key="1">
    <citation type="submission" date="2020-11" db="EMBL/GenBank/DDBJ databases">
        <authorList>
            <person name="Whiteford S."/>
        </authorList>
    </citation>
    <scope>NUCLEOTIDE SEQUENCE</scope>
</reference>
<protein>
    <submittedName>
        <fullName evidence="2">(diamondback moth) hypothetical protein</fullName>
    </submittedName>
</protein>
<dbReference type="Proteomes" id="UP000653454">
    <property type="component" value="Unassembled WGS sequence"/>
</dbReference>
<dbReference type="AlphaFoldDB" id="A0A8S4G1F6"/>
<accession>A0A8S4G1F6</accession>
<dbReference type="EMBL" id="CAJHNJ030000088">
    <property type="protein sequence ID" value="CAG9134895.1"/>
    <property type="molecule type" value="Genomic_DNA"/>
</dbReference>
<evidence type="ECO:0000313" key="2">
    <source>
        <dbReference type="EMBL" id="CAG9134895.1"/>
    </source>
</evidence>
<organism evidence="2 3">
    <name type="scientific">Plutella xylostella</name>
    <name type="common">Diamondback moth</name>
    <name type="synonym">Plutella maculipennis</name>
    <dbReference type="NCBI Taxonomy" id="51655"/>
    <lineage>
        <taxon>Eukaryota</taxon>
        <taxon>Metazoa</taxon>
        <taxon>Ecdysozoa</taxon>
        <taxon>Arthropoda</taxon>
        <taxon>Hexapoda</taxon>
        <taxon>Insecta</taxon>
        <taxon>Pterygota</taxon>
        <taxon>Neoptera</taxon>
        <taxon>Endopterygota</taxon>
        <taxon>Lepidoptera</taxon>
        <taxon>Glossata</taxon>
        <taxon>Ditrysia</taxon>
        <taxon>Yponomeutoidea</taxon>
        <taxon>Plutellidae</taxon>
        <taxon>Plutella</taxon>
    </lineage>
</organism>